<sequence>MEYSGLAYSNGTYPNGSNPYSAHRRTLTPATTTLPYLPSLQRCVATLETSTHLLKKSVSALDEATNGYPRLWTITSHTKVHNCRQPITPRKLYILILANTYYFLQTKKFELVSEQDIANAQAEVARDVEPQLFALTEKVVQEIYSLENKEYQLIGRVHAEEEKEKVRVQRQKAARSGLSNIKKLQSLTRRKEELSRSASELEEVLDQKRQEFSDLIDKIKLAESQSGLQSGPSKRLRRNPTNESRELSLKEEERKREIARRDQELESIQQRIEEKRRSVNELRSKVELQSRNPSGQNGFNPIKQWRMYSDHYKFLEKTLQTQLQVDGRDKEAYEEAFARFATSYLRELDSRQAKTDKELSTLTRDKTRKLSQMRNLCKQLFPEDNIGQTMAKLIEMLNEFPLEEERRHNLGRVVAILKQVDVIELVLETREVANGEEEGQPGQTEEQLILRIKFIN</sequence>
<gene>
    <name evidence="14" type="ORF">BGZ80_002548</name>
</gene>
<evidence type="ECO:0000256" key="6">
    <source>
        <dbReference type="ARBA" id="ARBA00022454"/>
    </source>
</evidence>
<evidence type="ECO:0000256" key="3">
    <source>
        <dbReference type="ARBA" id="ARBA00004629"/>
    </source>
</evidence>
<keyword evidence="15" id="KW-1185">Reference proteome</keyword>
<feature type="compositionally biased region" description="Polar residues" evidence="13">
    <location>
        <begin position="289"/>
        <end position="299"/>
    </location>
</feature>
<evidence type="ECO:0000256" key="7">
    <source>
        <dbReference type="ARBA" id="ARBA00022490"/>
    </source>
</evidence>
<evidence type="ECO:0000256" key="4">
    <source>
        <dbReference type="ARBA" id="ARBA00008952"/>
    </source>
</evidence>
<evidence type="ECO:0000256" key="10">
    <source>
        <dbReference type="ARBA" id="ARBA00023242"/>
    </source>
</evidence>
<evidence type="ECO:0000256" key="2">
    <source>
        <dbReference type="ARBA" id="ARBA00004186"/>
    </source>
</evidence>
<evidence type="ECO:0000256" key="9">
    <source>
        <dbReference type="ARBA" id="ARBA00023212"/>
    </source>
</evidence>
<accession>A0A9P6MPA9</accession>
<keyword evidence="10" id="KW-0539">Nucleus</keyword>
<keyword evidence="9" id="KW-0206">Cytoskeleton</keyword>
<keyword evidence="6" id="KW-0158">Chromosome</keyword>
<protein>
    <recommendedName>
        <fullName evidence="5">DASH complex subunit SPC19</fullName>
    </recommendedName>
    <alternativeName>
        <fullName evidence="12">Outer kinetochore protein SPC19</fullName>
    </alternativeName>
</protein>
<dbReference type="AlphaFoldDB" id="A0A9P6MPA9"/>
<evidence type="ECO:0000256" key="11">
    <source>
        <dbReference type="ARBA" id="ARBA00023328"/>
    </source>
</evidence>
<dbReference type="GO" id="GO:0005876">
    <property type="term" value="C:spindle microtubule"/>
    <property type="evidence" value="ECO:0007669"/>
    <property type="project" value="InterPro"/>
</dbReference>
<evidence type="ECO:0000313" key="15">
    <source>
        <dbReference type="Proteomes" id="UP000703661"/>
    </source>
</evidence>
<keyword evidence="11" id="KW-0137">Centromere</keyword>
<comment type="similarity">
    <text evidence="4">Belongs to the DASH complex SPC19 family.</text>
</comment>
<evidence type="ECO:0000256" key="1">
    <source>
        <dbReference type="ARBA" id="ARBA00004123"/>
    </source>
</evidence>
<dbReference type="EMBL" id="JAAAID010001632">
    <property type="protein sequence ID" value="KAG0009290.1"/>
    <property type="molecule type" value="Genomic_DNA"/>
</dbReference>
<dbReference type="Proteomes" id="UP000703661">
    <property type="component" value="Unassembled WGS sequence"/>
</dbReference>
<dbReference type="GO" id="GO:0008608">
    <property type="term" value="P:attachment of spindle microtubules to kinetochore"/>
    <property type="evidence" value="ECO:0007669"/>
    <property type="project" value="InterPro"/>
</dbReference>
<organism evidence="14 15">
    <name type="scientific">Entomortierella chlamydospora</name>
    <dbReference type="NCBI Taxonomy" id="101097"/>
    <lineage>
        <taxon>Eukaryota</taxon>
        <taxon>Fungi</taxon>
        <taxon>Fungi incertae sedis</taxon>
        <taxon>Mucoromycota</taxon>
        <taxon>Mortierellomycotina</taxon>
        <taxon>Mortierellomycetes</taxon>
        <taxon>Mortierellales</taxon>
        <taxon>Mortierellaceae</taxon>
        <taxon>Entomortierella</taxon>
    </lineage>
</organism>
<feature type="compositionally biased region" description="Polar residues" evidence="13">
    <location>
        <begin position="223"/>
        <end position="232"/>
    </location>
</feature>
<feature type="region of interest" description="Disordered" evidence="13">
    <location>
        <begin position="223"/>
        <end position="251"/>
    </location>
</feature>
<dbReference type="PANTHER" id="PTHR28262:SF1">
    <property type="entry name" value="DASH COMPLEX SUBUNIT SPC19"/>
    <property type="match status" value="1"/>
</dbReference>
<keyword evidence="7" id="KW-0963">Cytoplasm</keyword>
<keyword evidence="8" id="KW-0995">Kinetochore</keyword>
<evidence type="ECO:0000256" key="13">
    <source>
        <dbReference type="SAM" id="MobiDB-lite"/>
    </source>
</evidence>
<dbReference type="InterPro" id="IPR013251">
    <property type="entry name" value="DASH_Spc19"/>
</dbReference>
<dbReference type="Pfam" id="PF08287">
    <property type="entry name" value="DASH_Spc19"/>
    <property type="match status" value="2"/>
</dbReference>
<proteinExistence type="inferred from homology"/>
<dbReference type="GO" id="GO:0042729">
    <property type="term" value="C:DASH complex"/>
    <property type="evidence" value="ECO:0007669"/>
    <property type="project" value="InterPro"/>
</dbReference>
<name>A0A9P6MPA9_9FUNG</name>
<comment type="subcellular location">
    <subcellularLocation>
        <location evidence="3">Chromosome</location>
        <location evidence="3">Centromere</location>
        <location evidence="3">Kinetochore</location>
    </subcellularLocation>
    <subcellularLocation>
        <location evidence="2">Cytoplasm</location>
        <location evidence="2">Cytoskeleton</location>
        <location evidence="2">Spindle</location>
    </subcellularLocation>
    <subcellularLocation>
        <location evidence="1">Nucleus</location>
    </subcellularLocation>
</comment>
<comment type="caution">
    <text evidence="14">The sequence shown here is derived from an EMBL/GenBank/DDBJ whole genome shotgun (WGS) entry which is preliminary data.</text>
</comment>
<reference evidence="14" key="1">
    <citation type="journal article" date="2020" name="Fungal Divers.">
        <title>Resolving the Mortierellaceae phylogeny through synthesis of multi-gene phylogenetics and phylogenomics.</title>
        <authorList>
            <person name="Vandepol N."/>
            <person name="Liber J."/>
            <person name="Desiro A."/>
            <person name="Na H."/>
            <person name="Kennedy M."/>
            <person name="Barry K."/>
            <person name="Grigoriev I.V."/>
            <person name="Miller A.N."/>
            <person name="O'Donnell K."/>
            <person name="Stajich J.E."/>
            <person name="Bonito G."/>
        </authorList>
    </citation>
    <scope>NUCLEOTIDE SEQUENCE</scope>
    <source>
        <strain evidence="14">NRRL 2769</strain>
    </source>
</reference>
<evidence type="ECO:0000256" key="5">
    <source>
        <dbReference type="ARBA" id="ARBA00016329"/>
    </source>
</evidence>
<evidence type="ECO:0000256" key="12">
    <source>
        <dbReference type="ARBA" id="ARBA00032583"/>
    </source>
</evidence>
<evidence type="ECO:0000313" key="14">
    <source>
        <dbReference type="EMBL" id="KAG0009290.1"/>
    </source>
</evidence>
<evidence type="ECO:0000256" key="8">
    <source>
        <dbReference type="ARBA" id="ARBA00022838"/>
    </source>
</evidence>
<dbReference type="PANTHER" id="PTHR28262">
    <property type="entry name" value="DASH COMPLEX SUBUNIT SPC19"/>
    <property type="match status" value="1"/>
</dbReference>
<feature type="region of interest" description="Disordered" evidence="13">
    <location>
        <begin position="283"/>
        <end position="302"/>
    </location>
</feature>